<dbReference type="Gene3D" id="1.10.287.470">
    <property type="entry name" value="Helix hairpin bin"/>
    <property type="match status" value="1"/>
</dbReference>
<dbReference type="RefSeq" id="WP_189489434.1">
    <property type="nucleotide sequence ID" value="NZ_BMZO01000004.1"/>
</dbReference>
<protein>
    <recommendedName>
        <fullName evidence="1">AprE-like long alpha-helical hairpin domain-containing protein</fullName>
    </recommendedName>
</protein>
<dbReference type="InterPro" id="IPR058781">
    <property type="entry name" value="HH_AprE-like"/>
</dbReference>
<dbReference type="Pfam" id="PF25994">
    <property type="entry name" value="HH_AprE"/>
    <property type="match status" value="1"/>
</dbReference>
<accession>A0A8J3GI28</accession>
<dbReference type="EMBL" id="BMZO01000004">
    <property type="protein sequence ID" value="GHC69672.1"/>
    <property type="molecule type" value="Genomic_DNA"/>
</dbReference>
<gene>
    <name evidence="2" type="ORF">GCM10010136_15750</name>
</gene>
<dbReference type="InterPro" id="IPR050739">
    <property type="entry name" value="MFP"/>
</dbReference>
<evidence type="ECO:0000313" key="3">
    <source>
        <dbReference type="Proteomes" id="UP000641137"/>
    </source>
</evidence>
<evidence type="ECO:0000313" key="2">
    <source>
        <dbReference type="EMBL" id="GHC69672.1"/>
    </source>
</evidence>
<dbReference type="Gene3D" id="2.40.50.100">
    <property type="match status" value="1"/>
</dbReference>
<dbReference type="AlphaFoldDB" id="A0A8J3GI28"/>
<proteinExistence type="predicted"/>
<sequence length="246" mass="27370">MKHDPNSRSAASIRKNLLASGALVALLVLGCGGWAVSVELSGAVMAPGQLMVETNTKKIQHREGGIVGTINVREGQRVKAGDLLLHLDETQTRANLSIVEQQLFQLLARQTRLEAQRDKIDNLGDLPPELVENNGRADIQVWLREEDKLFRSLYEIHQGQVAQLEKRIEQIGHEIEGVRVGLEASRKEFALADQQRSANEELHRRGIIPNPRIVEIRRLHAQLEGGTGRMVAELARAEAQMAESRL</sequence>
<feature type="domain" description="AprE-like long alpha-helical hairpin" evidence="1">
    <location>
        <begin position="93"/>
        <end position="245"/>
    </location>
</feature>
<keyword evidence="3" id="KW-1185">Reference proteome</keyword>
<comment type="caution">
    <text evidence="2">The sequence shown here is derived from an EMBL/GenBank/DDBJ whole genome shotgun (WGS) entry which is preliminary data.</text>
</comment>
<organism evidence="2 3">
    <name type="scientific">Limoniibacter endophyticus</name>
    <dbReference type="NCBI Taxonomy" id="1565040"/>
    <lineage>
        <taxon>Bacteria</taxon>
        <taxon>Pseudomonadati</taxon>
        <taxon>Pseudomonadota</taxon>
        <taxon>Alphaproteobacteria</taxon>
        <taxon>Hyphomicrobiales</taxon>
        <taxon>Bartonellaceae</taxon>
        <taxon>Limoniibacter</taxon>
    </lineage>
</organism>
<dbReference type="PROSITE" id="PS51257">
    <property type="entry name" value="PROKAR_LIPOPROTEIN"/>
    <property type="match status" value="1"/>
</dbReference>
<dbReference type="PANTHER" id="PTHR30386">
    <property type="entry name" value="MEMBRANE FUSION SUBUNIT OF EMRAB-TOLC MULTIDRUG EFFLUX PUMP"/>
    <property type="match status" value="1"/>
</dbReference>
<dbReference type="PANTHER" id="PTHR30386:SF17">
    <property type="entry name" value="ALKALINE PROTEASE SECRETION PROTEIN APRE"/>
    <property type="match status" value="1"/>
</dbReference>
<dbReference type="Proteomes" id="UP000641137">
    <property type="component" value="Unassembled WGS sequence"/>
</dbReference>
<name>A0A8J3GI28_9HYPH</name>
<dbReference type="PRINTS" id="PR01490">
    <property type="entry name" value="RTXTOXIND"/>
</dbReference>
<reference evidence="2" key="2">
    <citation type="submission" date="2020-09" db="EMBL/GenBank/DDBJ databases">
        <authorList>
            <person name="Sun Q."/>
            <person name="Kim S."/>
        </authorList>
    </citation>
    <scope>NUCLEOTIDE SEQUENCE</scope>
    <source>
        <strain evidence="2">KCTC 42097</strain>
    </source>
</reference>
<reference evidence="2" key="1">
    <citation type="journal article" date="2014" name="Int. J. Syst. Evol. Microbiol.">
        <title>Complete genome sequence of Corynebacterium casei LMG S-19264T (=DSM 44701T), isolated from a smear-ripened cheese.</title>
        <authorList>
            <consortium name="US DOE Joint Genome Institute (JGI-PGF)"/>
            <person name="Walter F."/>
            <person name="Albersmeier A."/>
            <person name="Kalinowski J."/>
            <person name="Ruckert C."/>
        </authorList>
    </citation>
    <scope>NUCLEOTIDE SEQUENCE</scope>
    <source>
        <strain evidence="2">KCTC 42097</strain>
    </source>
</reference>
<dbReference type="SUPFAM" id="SSF111369">
    <property type="entry name" value="HlyD-like secretion proteins"/>
    <property type="match status" value="1"/>
</dbReference>
<evidence type="ECO:0000259" key="1">
    <source>
        <dbReference type="Pfam" id="PF25994"/>
    </source>
</evidence>